<evidence type="ECO:0000313" key="7">
    <source>
        <dbReference type="Proteomes" id="UP000323708"/>
    </source>
</evidence>
<dbReference type="InterPro" id="IPR015424">
    <property type="entry name" value="PyrdxlP-dep_Trfase"/>
</dbReference>
<dbReference type="AlphaFoldDB" id="A0A5B0X5J4"/>
<name>A0A5B0X5J4_9GAMM</name>
<dbReference type="PANTHER" id="PTHR42832">
    <property type="entry name" value="AMINO ACID AMINOTRANSFERASE"/>
    <property type="match status" value="1"/>
</dbReference>
<dbReference type="InterPro" id="IPR015422">
    <property type="entry name" value="PyrdxlP-dep_Trfase_small"/>
</dbReference>
<dbReference type="GO" id="GO:0030170">
    <property type="term" value="F:pyridoxal phosphate binding"/>
    <property type="evidence" value="ECO:0007669"/>
    <property type="project" value="InterPro"/>
</dbReference>
<dbReference type="CDD" id="cd00609">
    <property type="entry name" value="AAT_like"/>
    <property type="match status" value="1"/>
</dbReference>
<evidence type="ECO:0000256" key="1">
    <source>
        <dbReference type="ARBA" id="ARBA00001933"/>
    </source>
</evidence>
<keyword evidence="2 4" id="KW-0032">Aminotransferase</keyword>
<comment type="cofactor">
    <cofactor evidence="1 4">
        <name>pyridoxal 5'-phosphate</name>
        <dbReference type="ChEBI" id="CHEBI:597326"/>
    </cofactor>
</comment>
<dbReference type="RefSeq" id="WP_149610576.1">
    <property type="nucleotide sequence ID" value="NZ_VTUX01000002.1"/>
</dbReference>
<dbReference type="SUPFAM" id="SSF53383">
    <property type="entry name" value="PLP-dependent transferases"/>
    <property type="match status" value="1"/>
</dbReference>
<dbReference type="EC" id="2.6.1.-" evidence="4"/>
<keyword evidence="7" id="KW-1185">Reference proteome</keyword>
<gene>
    <name evidence="6" type="ORF">F0M18_06440</name>
</gene>
<dbReference type="Gene3D" id="3.40.640.10">
    <property type="entry name" value="Type I PLP-dependent aspartate aminotransferase-like (Major domain)"/>
    <property type="match status" value="1"/>
</dbReference>
<comment type="similarity">
    <text evidence="4">Belongs to the class-I pyridoxal-phosphate-dependent aminotransferase family.</text>
</comment>
<dbReference type="InterPro" id="IPR004839">
    <property type="entry name" value="Aminotransferase_I/II_large"/>
</dbReference>
<proteinExistence type="inferred from homology"/>
<feature type="domain" description="Aminotransferase class I/classII large" evidence="5">
    <location>
        <begin position="32"/>
        <end position="372"/>
    </location>
</feature>
<dbReference type="EMBL" id="VTUX01000002">
    <property type="protein sequence ID" value="KAA1193469.1"/>
    <property type="molecule type" value="Genomic_DNA"/>
</dbReference>
<dbReference type="InterPro" id="IPR015421">
    <property type="entry name" value="PyrdxlP-dep_Trfase_major"/>
</dbReference>
<sequence length="396" mass="44414">MDEQFRRISRLPPYVFNIIGDLKQRARAAGEDIIDFGMGNPDQPTPAHIVDKLVETAQRGDTHRYSQSKGIPRLRKAICDWYQRRYDVTLCPDTEAIVTLGSKEGLAHLALACTGPGDAVLVPNPSYPIHPYGFVISGADIRHVPMGQDENAFFVELEKAIHNSWPRPKMLVLNFPSNPTAHCVELEFYERVVAIAREHKIWVVQDLAYADLCYDGYVAPSILQVDGAMDVAVEFFSMSKSYNMPGWRVGFCCGNKTLVGALARIKSYLDYGMFTPIQVAAIKALEGDQACVEEINNMYRSRRDVLCHGLNEAGWPVTPPRATMFVWAKIPEFYAELGSLEFSKKLLREAKVAVSPGVGFGEYGEGYVRFGLIENEHRTRQALRSIKKMIKQDGFA</sequence>
<dbReference type="Pfam" id="PF00155">
    <property type="entry name" value="Aminotran_1_2"/>
    <property type="match status" value="1"/>
</dbReference>
<organism evidence="6 7">
    <name type="scientific">Pseudohalioglobus sediminis</name>
    <dbReference type="NCBI Taxonomy" id="2606449"/>
    <lineage>
        <taxon>Bacteria</taxon>
        <taxon>Pseudomonadati</taxon>
        <taxon>Pseudomonadota</taxon>
        <taxon>Gammaproteobacteria</taxon>
        <taxon>Cellvibrionales</taxon>
        <taxon>Halieaceae</taxon>
        <taxon>Pseudohalioglobus</taxon>
    </lineage>
</organism>
<comment type="caution">
    <text evidence="6">The sequence shown here is derived from an EMBL/GenBank/DDBJ whole genome shotgun (WGS) entry which is preliminary data.</text>
</comment>
<reference evidence="6 7" key="1">
    <citation type="submission" date="2019-09" db="EMBL/GenBank/DDBJ databases">
        <authorList>
            <person name="Chen X.-Y."/>
        </authorList>
    </citation>
    <scope>NUCLEOTIDE SEQUENCE [LARGE SCALE GENOMIC DNA]</scope>
    <source>
        <strain evidence="6 7">NY5</strain>
    </source>
</reference>
<dbReference type="Proteomes" id="UP000323708">
    <property type="component" value="Unassembled WGS sequence"/>
</dbReference>
<evidence type="ECO:0000256" key="4">
    <source>
        <dbReference type="RuleBase" id="RU000481"/>
    </source>
</evidence>
<evidence type="ECO:0000256" key="3">
    <source>
        <dbReference type="ARBA" id="ARBA00022679"/>
    </source>
</evidence>
<dbReference type="PROSITE" id="PS00105">
    <property type="entry name" value="AA_TRANSFER_CLASS_1"/>
    <property type="match status" value="1"/>
</dbReference>
<dbReference type="InterPro" id="IPR004838">
    <property type="entry name" value="NHTrfase_class1_PyrdxlP-BS"/>
</dbReference>
<dbReference type="NCBIfam" id="NF006033">
    <property type="entry name" value="PRK08175.1"/>
    <property type="match status" value="1"/>
</dbReference>
<dbReference type="Gene3D" id="3.90.1150.10">
    <property type="entry name" value="Aspartate Aminotransferase, domain 1"/>
    <property type="match status" value="1"/>
</dbReference>
<dbReference type="GO" id="GO:0008483">
    <property type="term" value="F:transaminase activity"/>
    <property type="evidence" value="ECO:0007669"/>
    <property type="project" value="UniProtKB-KW"/>
</dbReference>
<evidence type="ECO:0000313" key="6">
    <source>
        <dbReference type="EMBL" id="KAA1193469.1"/>
    </source>
</evidence>
<keyword evidence="3 4" id="KW-0808">Transferase</keyword>
<accession>A0A5B0X5J4</accession>
<dbReference type="InterPro" id="IPR050881">
    <property type="entry name" value="LL-DAP_aminotransferase"/>
</dbReference>
<dbReference type="PANTHER" id="PTHR42832:SF1">
    <property type="entry name" value="GLUTAMATE-PYRUVATE AMINOTRANSFERASE ALAC"/>
    <property type="match status" value="1"/>
</dbReference>
<protein>
    <recommendedName>
        <fullName evidence="4">Aminotransferase</fullName>
        <ecNumber evidence="4">2.6.1.-</ecNumber>
    </recommendedName>
</protein>
<evidence type="ECO:0000259" key="5">
    <source>
        <dbReference type="Pfam" id="PF00155"/>
    </source>
</evidence>
<evidence type="ECO:0000256" key="2">
    <source>
        <dbReference type="ARBA" id="ARBA00022576"/>
    </source>
</evidence>